<dbReference type="AlphaFoldDB" id="A0AAP4FVZ4"/>
<organism evidence="1 2">
    <name type="scientific">Lelliottia wanjuensis</name>
    <dbReference type="NCBI Taxonomy" id="3050585"/>
    <lineage>
        <taxon>Bacteria</taxon>
        <taxon>Pseudomonadati</taxon>
        <taxon>Pseudomonadota</taxon>
        <taxon>Gammaproteobacteria</taxon>
        <taxon>Enterobacterales</taxon>
        <taxon>Enterobacteriaceae</taxon>
        <taxon>Lelliottia</taxon>
    </lineage>
</organism>
<gene>
    <name evidence="1" type="ORF">QQF32_01455</name>
</gene>
<dbReference type="EMBL" id="JASSOM010000003">
    <property type="protein sequence ID" value="MDK9361882.1"/>
    <property type="molecule type" value="Genomic_DNA"/>
</dbReference>
<evidence type="ECO:0000313" key="2">
    <source>
        <dbReference type="Proteomes" id="UP001223214"/>
    </source>
</evidence>
<protein>
    <submittedName>
        <fullName evidence="1">Uncharacterized protein</fullName>
    </submittedName>
</protein>
<name>A0AAP4FVZ4_9ENTR</name>
<dbReference type="RefSeq" id="WP_285149635.1">
    <property type="nucleotide sequence ID" value="NZ_JASSOM010000003.1"/>
</dbReference>
<keyword evidence="2" id="KW-1185">Reference proteome</keyword>
<accession>A0AAP4FVZ4</accession>
<proteinExistence type="predicted"/>
<reference evidence="1 2" key="1">
    <citation type="submission" date="2023-06" db="EMBL/GenBank/DDBJ databases">
        <title>Identification and characterization of antibiotic-resistant Gram-negative bacteria.</title>
        <authorList>
            <person name="Cho G.-S."/>
            <person name="Lee J."/>
            <person name="Tai E."/>
            <person name="Jeong S."/>
            <person name="Kim I."/>
            <person name="Kim B.-E."/>
            <person name="Jeong M.-I."/>
            <person name="Oh K.-K."/>
            <person name="Franz C.M.A.P."/>
        </authorList>
    </citation>
    <scope>NUCLEOTIDE SEQUENCE [LARGE SCALE GENOMIC DNA]</scope>
    <source>
        <strain evidence="1 2">V106_12</strain>
    </source>
</reference>
<sequence length="139" mass="15824">MLENIHFLGFGVNRSDFKMNTASDDGGRYKVTFSDFNYESDIDDDGDNTFRIFICSKVCGFPDGTDEPGPEVIPAFEVNLDLTLAFNVAHNDFNIDSDFYNQNAWFFKTYITTATKLATESMLKFTPMHEISMPWVVPD</sequence>
<dbReference type="Proteomes" id="UP001223214">
    <property type="component" value="Unassembled WGS sequence"/>
</dbReference>
<evidence type="ECO:0000313" key="1">
    <source>
        <dbReference type="EMBL" id="MDK9361882.1"/>
    </source>
</evidence>
<comment type="caution">
    <text evidence="1">The sequence shown here is derived from an EMBL/GenBank/DDBJ whole genome shotgun (WGS) entry which is preliminary data.</text>
</comment>